<keyword evidence="2 7" id="KW-0812">Transmembrane</keyword>
<feature type="transmembrane region" description="Helical" evidence="7">
    <location>
        <begin position="14"/>
        <end position="37"/>
    </location>
</feature>
<feature type="coiled-coil region" evidence="5">
    <location>
        <begin position="612"/>
        <end position="649"/>
    </location>
</feature>
<dbReference type="PANTHER" id="PTHR31422">
    <property type="entry name" value="BNAANNG28530D PROTEIN"/>
    <property type="match status" value="1"/>
</dbReference>
<proteinExistence type="predicted"/>
<evidence type="ECO:0000256" key="7">
    <source>
        <dbReference type="SAM" id="Phobius"/>
    </source>
</evidence>
<dbReference type="Proteomes" id="UP001152561">
    <property type="component" value="Unassembled WGS sequence"/>
</dbReference>
<organism evidence="9 10">
    <name type="scientific">Anisodus acutangulus</name>
    <dbReference type="NCBI Taxonomy" id="402998"/>
    <lineage>
        <taxon>Eukaryota</taxon>
        <taxon>Viridiplantae</taxon>
        <taxon>Streptophyta</taxon>
        <taxon>Embryophyta</taxon>
        <taxon>Tracheophyta</taxon>
        <taxon>Spermatophyta</taxon>
        <taxon>Magnoliopsida</taxon>
        <taxon>eudicotyledons</taxon>
        <taxon>Gunneridae</taxon>
        <taxon>Pentapetalae</taxon>
        <taxon>asterids</taxon>
        <taxon>lamiids</taxon>
        <taxon>Solanales</taxon>
        <taxon>Solanaceae</taxon>
        <taxon>Solanoideae</taxon>
        <taxon>Hyoscyameae</taxon>
        <taxon>Anisodus</taxon>
    </lineage>
</organism>
<dbReference type="OrthoDB" id="1933744at2759"/>
<evidence type="ECO:0000256" key="5">
    <source>
        <dbReference type="SAM" id="Coils"/>
    </source>
</evidence>
<evidence type="ECO:0000256" key="1">
    <source>
        <dbReference type="ARBA" id="ARBA00004370"/>
    </source>
</evidence>
<keyword evidence="4 7" id="KW-0472">Membrane</keyword>
<sequence length="689" mass="77343">MACEGSYMWSFSGIVAALVDLAIAYFLLCAATVAFLASKFLGFLGLRLPCPCDGLFGTYPNGNLCFHRLLIDFPAEKVSNVQLSIKANFPFNDNTILGKDQNCDLNWRLIGEKETSYSPHGYLEMGDEASCSSVSDARKSHNIARIELSPKGKGVMNQRQRGGIRRRRRKAVVDYGRSSSVLSYDPPYEEFPLCPQSPPSINEEDGGHPPLVMRLDHRDCFELNGYPDEVEHIEKNFASIEELKHNGELGSNFDEKNRIRLLERALEHEQEARAALCIELEKERNAAASAADEAMAMILRLQEEKASIEMDARQYQRLIEEKSAFEAEEMNILTEILVRTEREKHFLEKELEVYRHMTFLGNEESTVDNGNIADALRSPDASSDPNEDPLLMLHQIRASFDNQNYIGLGGERPIHRQNKDVSSQKQAEHSCRSQEFQEKEMVFMVNQSNVDTSLKPRDTGLSKQKLPDPACSLEGKVLKENPDMETCHRACIDVSGKDKCLTLDKEPHVHDVHVIVDGSNFCNEVNSGESRNSALEFSGKTSLPTEASTRPSTSTSNTQVDLKSSADTTCGLPPVGPRSKTLLCDLRGNSMSSADNEKLKIETEVGRLRERLKIVQEGREKLDQTVEHIEREQMQLKLLEDIARQLHEIRQLTEPEKAVRQASLPLPSSKGMSKKRRSRSVSVGMQQSS</sequence>
<keyword evidence="10" id="KW-1185">Reference proteome</keyword>
<evidence type="ECO:0000313" key="9">
    <source>
        <dbReference type="EMBL" id="KAJ8539727.1"/>
    </source>
</evidence>
<comment type="caution">
    <text evidence="9">The sequence shown here is derived from an EMBL/GenBank/DDBJ whole genome shotgun (WGS) entry which is preliminary data.</text>
</comment>
<keyword evidence="5" id="KW-0175">Coiled coil</keyword>
<evidence type="ECO:0000259" key="8">
    <source>
        <dbReference type="PROSITE" id="PS51775"/>
    </source>
</evidence>
<feature type="compositionally biased region" description="Polar residues" evidence="6">
    <location>
        <begin position="533"/>
        <end position="568"/>
    </location>
</feature>
<dbReference type="GO" id="GO:0080115">
    <property type="term" value="F:myosin XI tail binding"/>
    <property type="evidence" value="ECO:0007669"/>
    <property type="project" value="UniProtKB-ARBA"/>
</dbReference>
<dbReference type="PANTHER" id="PTHR31422:SF3">
    <property type="entry name" value="GTD-BINDING DOMAIN-CONTAINING PROTEIN"/>
    <property type="match status" value="1"/>
</dbReference>
<name>A0A9Q1LQ52_9SOLA</name>
<comment type="subcellular location">
    <subcellularLocation>
        <location evidence="1">Membrane</location>
    </subcellularLocation>
</comment>
<feature type="region of interest" description="Disordered" evidence="6">
    <location>
        <begin position="653"/>
        <end position="689"/>
    </location>
</feature>
<evidence type="ECO:0000313" key="10">
    <source>
        <dbReference type="Proteomes" id="UP001152561"/>
    </source>
</evidence>
<feature type="domain" description="GTD-binding" evidence="8">
    <location>
        <begin position="257"/>
        <end position="355"/>
    </location>
</feature>
<evidence type="ECO:0000256" key="6">
    <source>
        <dbReference type="SAM" id="MobiDB-lite"/>
    </source>
</evidence>
<evidence type="ECO:0000256" key="2">
    <source>
        <dbReference type="ARBA" id="ARBA00022692"/>
    </source>
</evidence>
<feature type="coiled-coil region" evidence="5">
    <location>
        <begin position="291"/>
        <end position="357"/>
    </location>
</feature>
<reference evidence="10" key="1">
    <citation type="journal article" date="2023" name="Proc. Natl. Acad. Sci. U.S.A.">
        <title>Genomic and structural basis for evolution of tropane alkaloid biosynthesis.</title>
        <authorList>
            <person name="Wanga Y.-J."/>
            <person name="Taina T."/>
            <person name="Yua J.-Y."/>
            <person name="Lia J."/>
            <person name="Xua B."/>
            <person name="Chenc J."/>
            <person name="D'Auriad J.C."/>
            <person name="Huanga J.-P."/>
            <person name="Huanga S.-X."/>
        </authorList>
    </citation>
    <scope>NUCLEOTIDE SEQUENCE [LARGE SCALE GENOMIC DNA]</scope>
    <source>
        <strain evidence="10">cv. KIB-2019</strain>
    </source>
</reference>
<accession>A0A9Q1LQ52</accession>
<feature type="region of interest" description="Disordered" evidence="6">
    <location>
        <begin position="407"/>
        <end position="432"/>
    </location>
</feature>
<feature type="compositionally biased region" description="Low complexity" evidence="6">
    <location>
        <begin position="680"/>
        <end position="689"/>
    </location>
</feature>
<evidence type="ECO:0000256" key="4">
    <source>
        <dbReference type="ARBA" id="ARBA00023136"/>
    </source>
</evidence>
<evidence type="ECO:0000256" key="3">
    <source>
        <dbReference type="ARBA" id="ARBA00022989"/>
    </source>
</evidence>
<gene>
    <name evidence="9" type="ORF">K7X08_013979</name>
</gene>
<dbReference type="InterPro" id="IPR007656">
    <property type="entry name" value="GTD-bd"/>
</dbReference>
<keyword evidence="3 7" id="KW-1133">Transmembrane helix</keyword>
<dbReference type="EMBL" id="JAJAGQ010000016">
    <property type="protein sequence ID" value="KAJ8539727.1"/>
    <property type="molecule type" value="Genomic_DNA"/>
</dbReference>
<dbReference type="GO" id="GO:0016020">
    <property type="term" value="C:membrane"/>
    <property type="evidence" value="ECO:0007669"/>
    <property type="project" value="UniProtKB-SubCell"/>
</dbReference>
<feature type="region of interest" description="Disordered" evidence="6">
    <location>
        <begin position="533"/>
        <end position="574"/>
    </location>
</feature>
<dbReference type="AlphaFoldDB" id="A0A9Q1LQ52"/>
<dbReference type="Pfam" id="PF04576">
    <property type="entry name" value="Zein-binding"/>
    <property type="match status" value="1"/>
</dbReference>
<protein>
    <recommendedName>
        <fullName evidence="8">GTD-binding domain-containing protein</fullName>
    </recommendedName>
</protein>
<dbReference type="PROSITE" id="PS51775">
    <property type="entry name" value="GTD_BINDING"/>
    <property type="match status" value="1"/>
</dbReference>